<reference evidence="1 2" key="1">
    <citation type="journal article" date="2019" name="Int. J. Syst. Evol. Microbiol.">
        <title>The Global Catalogue of Microorganisms (GCM) 10K type strain sequencing project: providing services to taxonomists for standard genome sequencing and annotation.</title>
        <authorList>
            <consortium name="The Broad Institute Genomics Platform"/>
            <consortium name="The Broad Institute Genome Sequencing Center for Infectious Disease"/>
            <person name="Wu L."/>
            <person name="Ma J."/>
        </authorList>
    </citation>
    <scope>NUCLEOTIDE SEQUENCE [LARGE SCALE GENOMIC DNA]</scope>
    <source>
        <strain evidence="1 2">NBRC 111368</strain>
    </source>
</reference>
<organism evidence="1 2">
    <name type="scientific">Halobium palmae</name>
    <dbReference type="NCBI Taxonomy" id="1776492"/>
    <lineage>
        <taxon>Archaea</taxon>
        <taxon>Methanobacteriati</taxon>
        <taxon>Methanobacteriota</taxon>
        <taxon>Stenosarchaea group</taxon>
        <taxon>Halobacteria</taxon>
        <taxon>Halobacteriales</taxon>
        <taxon>Haloferacaceae</taxon>
        <taxon>Halobium</taxon>
    </lineage>
</organism>
<evidence type="ECO:0000313" key="2">
    <source>
        <dbReference type="Proteomes" id="UP001596328"/>
    </source>
</evidence>
<feature type="non-terminal residue" evidence="1">
    <location>
        <position position="78"/>
    </location>
</feature>
<dbReference type="EMBL" id="JBHSWU010000353">
    <property type="protein sequence ID" value="MFC6725007.1"/>
    <property type="molecule type" value="Genomic_DNA"/>
</dbReference>
<evidence type="ECO:0000313" key="1">
    <source>
        <dbReference type="EMBL" id="MFC6725007.1"/>
    </source>
</evidence>
<proteinExistence type="predicted"/>
<sequence length="78" mass="8074">MYEYFPDLAPSTPGAGTLSVAELTVAARTPMLSTPSSAVGDTFSHRTLTPTTMELPLGDGAVEADLSDHEVTVARPPG</sequence>
<accession>A0ABD5S198</accession>
<dbReference type="AlphaFoldDB" id="A0ABD5S198"/>
<gene>
    <name evidence="1" type="ORF">ACFQE1_11625</name>
</gene>
<keyword evidence="2" id="KW-1185">Reference proteome</keyword>
<protein>
    <submittedName>
        <fullName evidence="1">Uncharacterized protein</fullName>
    </submittedName>
</protein>
<dbReference type="Proteomes" id="UP001596328">
    <property type="component" value="Unassembled WGS sequence"/>
</dbReference>
<comment type="caution">
    <text evidence="1">The sequence shown here is derived from an EMBL/GenBank/DDBJ whole genome shotgun (WGS) entry which is preliminary data.</text>
</comment>
<name>A0ABD5S198_9EURY</name>